<feature type="domain" description="NAD-dependent epimerase/dehydratase" evidence="1">
    <location>
        <begin position="21"/>
        <end position="240"/>
    </location>
</feature>
<organism evidence="2 3">
    <name type="scientific">Lasallia pustulata</name>
    <dbReference type="NCBI Taxonomy" id="136370"/>
    <lineage>
        <taxon>Eukaryota</taxon>
        <taxon>Fungi</taxon>
        <taxon>Dikarya</taxon>
        <taxon>Ascomycota</taxon>
        <taxon>Pezizomycotina</taxon>
        <taxon>Lecanoromycetes</taxon>
        <taxon>OSLEUM clade</taxon>
        <taxon>Umbilicariomycetidae</taxon>
        <taxon>Umbilicariales</taxon>
        <taxon>Umbilicariaceae</taxon>
        <taxon>Lasallia</taxon>
    </lineage>
</organism>
<dbReference type="PANTHER" id="PTHR48079">
    <property type="entry name" value="PROTEIN YEEZ"/>
    <property type="match status" value="1"/>
</dbReference>
<dbReference type="Proteomes" id="UP000324767">
    <property type="component" value="Unassembled WGS sequence"/>
</dbReference>
<protein>
    <submittedName>
        <fullName evidence="2">NAD(P)-binding</fullName>
    </submittedName>
</protein>
<dbReference type="Gene3D" id="3.40.50.720">
    <property type="entry name" value="NAD(P)-binding Rossmann-like Domain"/>
    <property type="match status" value="1"/>
</dbReference>
<evidence type="ECO:0000313" key="3">
    <source>
        <dbReference type="Proteomes" id="UP000324767"/>
    </source>
</evidence>
<dbReference type="InterPro" id="IPR036291">
    <property type="entry name" value="NAD(P)-bd_dom_sf"/>
</dbReference>
<gene>
    <name evidence="2" type="ORF">FRX48_04562</name>
</gene>
<accession>A0A5M8PQH2</accession>
<name>A0A5M8PQH2_9LECA</name>
<proteinExistence type="predicted"/>
<evidence type="ECO:0000313" key="2">
    <source>
        <dbReference type="EMBL" id="KAA6411282.1"/>
    </source>
</evidence>
<dbReference type="InterPro" id="IPR051783">
    <property type="entry name" value="NAD(P)-dependent_oxidoreduct"/>
</dbReference>
<evidence type="ECO:0000259" key="1">
    <source>
        <dbReference type="Pfam" id="PF01370"/>
    </source>
</evidence>
<dbReference type="AlphaFoldDB" id="A0A5M8PQH2"/>
<dbReference type="OrthoDB" id="2130169at2759"/>
<dbReference type="GO" id="GO:0005737">
    <property type="term" value="C:cytoplasm"/>
    <property type="evidence" value="ECO:0007669"/>
    <property type="project" value="TreeGrafter"/>
</dbReference>
<dbReference type="EMBL" id="VXIT01000007">
    <property type="protein sequence ID" value="KAA6411282.1"/>
    <property type="molecule type" value="Genomic_DNA"/>
</dbReference>
<reference evidence="2 3" key="1">
    <citation type="submission" date="2019-09" db="EMBL/GenBank/DDBJ databases">
        <title>The hologenome of the rock-dwelling lichen Lasallia pustulata.</title>
        <authorList>
            <person name="Greshake Tzovaras B."/>
            <person name="Segers F."/>
            <person name="Bicker A."/>
            <person name="Dal Grande F."/>
            <person name="Otte J."/>
            <person name="Hankeln T."/>
            <person name="Schmitt I."/>
            <person name="Ebersberger I."/>
        </authorList>
    </citation>
    <scope>NUCLEOTIDE SEQUENCE [LARGE SCALE GENOMIC DNA]</scope>
    <source>
        <strain evidence="2">A1-1</strain>
    </source>
</reference>
<dbReference type="PANTHER" id="PTHR48079:SF6">
    <property type="entry name" value="NAD(P)-BINDING DOMAIN-CONTAINING PROTEIN-RELATED"/>
    <property type="match status" value="1"/>
</dbReference>
<sequence length="353" mass="38248">MAAKIFVRTASVLPANIGGDALYEIAHAHPEYEVTCLVRNSDKGAQIGSQYAKVRLVYGDLDSSELLEEESKKADIVLQCANADHEGAVRAIAKGLAAHSEDRPGYLVHTSGTGILLFADIERKTFGEAASKIYDDWDGIDEVTSVPDTAPHRHVDKLVLSAGTEHAQTVKTAIVCPPTIYGQGRGPGNQRSQQLPELARCTLEKKHGIQVGPGLTFWPNVHVADLSVAYLKLVEAAAHGGGNATWGKDGYYFIESGEHVWGEIAKTVASAAHKQGFIPTDEVKTLPDEEFDQLTPYGLWLWGANSRARAIRARKLLGWRPKEKSIEDETPETVAVEAKRLGLMEGHANKVAG</sequence>
<dbReference type="Pfam" id="PF01370">
    <property type="entry name" value="Epimerase"/>
    <property type="match status" value="1"/>
</dbReference>
<dbReference type="SUPFAM" id="SSF51735">
    <property type="entry name" value="NAD(P)-binding Rossmann-fold domains"/>
    <property type="match status" value="1"/>
</dbReference>
<dbReference type="InterPro" id="IPR001509">
    <property type="entry name" value="Epimerase_deHydtase"/>
</dbReference>
<dbReference type="GO" id="GO:0004029">
    <property type="term" value="F:aldehyde dehydrogenase (NAD+) activity"/>
    <property type="evidence" value="ECO:0007669"/>
    <property type="project" value="TreeGrafter"/>
</dbReference>
<comment type="caution">
    <text evidence="2">The sequence shown here is derived from an EMBL/GenBank/DDBJ whole genome shotgun (WGS) entry which is preliminary data.</text>
</comment>